<feature type="transmembrane region" description="Helical" evidence="2">
    <location>
        <begin position="208"/>
        <end position="226"/>
    </location>
</feature>
<evidence type="ECO:0000256" key="2">
    <source>
        <dbReference type="SAM" id="Phobius"/>
    </source>
</evidence>
<keyword evidence="2" id="KW-0472">Membrane</keyword>
<proteinExistence type="predicted"/>
<feature type="region of interest" description="Disordered" evidence="1">
    <location>
        <begin position="257"/>
        <end position="298"/>
    </location>
</feature>
<sequence>MAAGTYPDTAIPELTDSQIKDIVTNLDAGLNDAILSALLYGIYTGVVAVTLWAVGFDSLYSGWATSITAFTTLAWKSVSETYSLSNSPPPVLLAGGVLSILSTVLVDATLVYDSIPFARFYIHNTDDLRLISSTGHTVSRGIVAYYDSLGSPLSPHAIYVQKEVNWAMLYASLMLATLLWCTILIIYRILRVGGTAGRMHIYQRVIELLVESALLYSAALVILVVLEAHNEITSIYIEDLGMMPTLLIGRVAAGHARPDDSWSDSTPGSSIRFGNHSTSQNDTEMSVGSGRDTSPIERPDLEKGLEVITEVRVEGASSVDSAHDYYHVVGTSSSVDYSVV</sequence>
<evidence type="ECO:0000313" key="4">
    <source>
        <dbReference type="Proteomes" id="UP001175228"/>
    </source>
</evidence>
<evidence type="ECO:0000256" key="1">
    <source>
        <dbReference type="SAM" id="MobiDB-lite"/>
    </source>
</evidence>
<dbReference type="Proteomes" id="UP001175228">
    <property type="component" value="Unassembled WGS sequence"/>
</dbReference>
<name>A0AA39P9L9_9AGAR</name>
<comment type="caution">
    <text evidence="3">The sequence shown here is derived from an EMBL/GenBank/DDBJ whole genome shotgun (WGS) entry which is preliminary data.</text>
</comment>
<gene>
    <name evidence="3" type="ORF">EDD18DRAFT_1440791</name>
</gene>
<keyword evidence="2" id="KW-0812">Transmembrane</keyword>
<dbReference type="EMBL" id="JAUEPU010000088">
    <property type="protein sequence ID" value="KAK0479423.1"/>
    <property type="molecule type" value="Genomic_DNA"/>
</dbReference>
<dbReference type="AlphaFoldDB" id="A0AA39P9L9"/>
<feature type="transmembrane region" description="Helical" evidence="2">
    <location>
        <begin position="90"/>
        <end position="112"/>
    </location>
</feature>
<evidence type="ECO:0000313" key="3">
    <source>
        <dbReference type="EMBL" id="KAK0479423.1"/>
    </source>
</evidence>
<feature type="transmembrane region" description="Helical" evidence="2">
    <location>
        <begin position="167"/>
        <end position="187"/>
    </location>
</feature>
<feature type="compositionally biased region" description="Polar residues" evidence="1">
    <location>
        <begin position="275"/>
        <end position="286"/>
    </location>
</feature>
<organism evidence="3 4">
    <name type="scientific">Armillaria luteobubalina</name>
    <dbReference type="NCBI Taxonomy" id="153913"/>
    <lineage>
        <taxon>Eukaryota</taxon>
        <taxon>Fungi</taxon>
        <taxon>Dikarya</taxon>
        <taxon>Basidiomycota</taxon>
        <taxon>Agaricomycotina</taxon>
        <taxon>Agaricomycetes</taxon>
        <taxon>Agaricomycetidae</taxon>
        <taxon>Agaricales</taxon>
        <taxon>Marasmiineae</taxon>
        <taxon>Physalacriaceae</taxon>
        <taxon>Armillaria</taxon>
    </lineage>
</organism>
<keyword evidence="4" id="KW-1185">Reference proteome</keyword>
<protein>
    <submittedName>
        <fullName evidence="3">Uncharacterized protein</fullName>
    </submittedName>
</protein>
<feature type="transmembrane region" description="Helical" evidence="2">
    <location>
        <begin position="33"/>
        <end position="54"/>
    </location>
</feature>
<keyword evidence="2" id="KW-1133">Transmembrane helix</keyword>
<accession>A0AA39P9L9</accession>
<reference evidence="3" key="1">
    <citation type="submission" date="2023-06" db="EMBL/GenBank/DDBJ databases">
        <authorList>
            <consortium name="Lawrence Berkeley National Laboratory"/>
            <person name="Ahrendt S."/>
            <person name="Sahu N."/>
            <person name="Indic B."/>
            <person name="Wong-Bajracharya J."/>
            <person name="Merenyi Z."/>
            <person name="Ke H.-M."/>
            <person name="Monk M."/>
            <person name="Kocsube S."/>
            <person name="Drula E."/>
            <person name="Lipzen A."/>
            <person name="Balint B."/>
            <person name="Henrissat B."/>
            <person name="Andreopoulos B."/>
            <person name="Martin F.M."/>
            <person name="Harder C.B."/>
            <person name="Rigling D."/>
            <person name="Ford K.L."/>
            <person name="Foster G.D."/>
            <person name="Pangilinan J."/>
            <person name="Papanicolaou A."/>
            <person name="Barry K."/>
            <person name="LaButti K."/>
            <person name="Viragh M."/>
            <person name="Koriabine M."/>
            <person name="Yan M."/>
            <person name="Riley R."/>
            <person name="Champramary S."/>
            <person name="Plett K.L."/>
            <person name="Tsai I.J."/>
            <person name="Slot J."/>
            <person name="Sipos G."/>
            <person name="Plett J."/>
            <person name="Nagy L.G."/>
            <person name="Grigoriev I.V."/>
        </authorList>
    </citation>
    <scope>NUCLEOTIDE SEQUENCE</scope>
    <source>
        <strain evidence="3">HWK02</strain>
    </source>
</reference>